<accession>A0A165P162</accession>
<organism evidence="2 3">
    <name type="scientific">Daedalea quercina L-15889</name>
    <dbReference type="NCBI Taxonomy" id="1314783"/>
    <lineage>
        <taxon>Eukaryota</taxon>
        <taxon>Fungi</taxon>
        <taxon>Dikarya</taxon>
        <taxon>Basidiomycota</taxon>
        <taxon>Agaricomycotina</taxon>
        <taxon>Agaricomycetes</taxon>
        <taxon>Polyporales</taxon>
        <taxon>Fomitopsis</taxon>
    </lineage>
</organism>
<dbReference type="EMBL" id="KV429074">
    <property type="protein sequence ID" value="KZT67631.1"/>
    <property type="molecule type" value="Genomic_DNA"/>
</dbReference>
<gene>
    <name evidence="2" type="ORF">DAEQUDRAFT_384243</name>
</gene>
<feature type="chain" id="PRO_5007863627" evidence="1">
    <location>
        <begin position="20"/>
        <end position="174"/>
    </location>
</feature>
<evidence type="ECO:0000256" key="1">
    <source>
        <dbReference type="SAM" id="SignalP"/>
    </source>
</evidence>
<evidence type="ECO:0000313" key="3">
    <source>
        <dbReference type="Proteomes" id="UP000076727"/>
    </source>
</evidence>
<keyword evidence="3" id="KW-1185">Reference proteome</keyword>
<name>A0A165P162_9APHY</name>
<dbReference type="AlphaFoldDB" id="A0A165P162"/>
<dbReference type="OrthoDB" id="3245657at2759"/>
<reference evidence="2 3" key="1">
    <citation type="journal article" date="2016" name="Mol. Biol. Evol.">
        <title>Comparative Genomics of Early-Diverging Mushroom-Forming Fungi Provides Insights into the Origins of Lignocellulose Decay Capabilities.</title>
        <authorList>
            <person name="Nagy L.G."/>
            <person name="Riley R."/>
            <person name="Tritt A."/>
            <person name="Adam C."/>
            <person name="Daum C."/>
            <person name="Floudas D."/>
            <person name="Sun H."/>
            <person name="Yadav J.S."/>
            <person name="Pangilinan J."/>
            <person name="Larsson K.H."/>
            <person name="Matsuura K."/>
            <person name="Barry K."/>
            <person name="Labutti K."/>
            <person name="Kuo R."/>
            <person name="Ohm R.A."/>
            <person name="Bhattacharya S.S."/>
            <person name="Shirouzu T."/>
            <person name="Yoshinaga Y."/>
            <person name="Martin F.M."/>
            <person name="Grigoriev I.V."/>
            <person name="Hibbett D.S."/>
        </authorList>
    </citation>
    <scope>NUCLEOTIDE SEQUENCE [LARGE SCALE GENOMIC DNA]</scope>
    <source>
        <strain evidence="2 3">L-15889</strain>
    </source>
</reference>
<dbReference type="STRING" id="1314783.A0A165P162"/>
<dbReference type="Proteomes" id="UP000076727">
    <property type="component" value="Unassembled WGS sequence"/>
</dbReference>
<evidence type="ECO:0000313" key="2">
    <source>
        <dbReference type="EMBL" id="KZT67631.1"/>
    </source>
</evidence>
<keyword evidence="1" id="KW-0732">Signal</keyword>
<feature type="signal peptide" evidence="1">
    <location>
        <begin position="1"/>
        <end position="19"/>
    </location>
</feature>
<sequence length="174" mass="19788">MMILRLLFLVSACSVYVSAWFFTNVTVDDTYGNEATSAQVSYDGLWSDVQNCTESGETVCPSPERAYNHTWHAAAEYGTAQISFSGTALYVYCILAQNHTTDLTFWLDNNLVDTFNQSANDSTAIQYDVLVIIRWGFSTISRTPLMQSLWILRNRMAWIARQRPSLLLSQWWAS</sequence>
<proteinExistence type="predicted"/>
<protein>
    <submittedName>
        <fullName evidence="2">Uncharacterized protein</fullName>
    </submittedName>
</protein>